<dbReference type="Proteomes" id="UP000034749">
    <property type="component" value="Unassembled WGS sequence"/>
</dbReference>
<dbReference type="CDD" id="cd12151">
    <property type="entry name" value="F1-ATPase_gamma"/>
    <property type="match status" value="1"/>
</dbReference>
<evidence type="ECO:0000256" key="10">
    <source>
        <dbReference type="HAMAP-Rule" id="MF_00815"/>
    </source>
</evidence>
<dbReference type="NCBIfam" id="TIGR01146">
    <property type="entry name" value="ATPsyn_F1gamma"/>
    <property type="match status" value="1"/>
</dbReference>
<dbReference type="InterPro" id="IPR035968">
    <property type="entry name" value="ATP_synth_F1_ATPase_gsu"/>
</dbReference>
<dbReference type="InterPro" id="IPR000131">
    <property type="entry name" value="ATP_synth_F1_gsu"/>
</dbReference>
<dbReference type="Gene3D" id="1.10.287.80">
    <property type="entry name" value="ATP synthase, gamma subunit, helix hairpin domain"/>
    <property type="match status" value="2"/>
</dbReference>
<accession>A0A0G0WWT9</accession>
<dbReference type="Gene3D" id="3.40.1380.10">
    <property type="match status" value="1"/>
</dbReference>
<evidence type="ECO:0000313" key="12">
    <source>
        <dbReference type="Proteomes" id="UP000034749"/>
    </source>
</evidence>
<comment type="similarity">
    <text evidence="3 10">Belongs to the ATPase gamma chain family.</text>
</comment>
<dbReference type="GO" id="GO:0045259">
    <property type="term" value="C:proton-transporting ATP synthase complex"/>
    <property type="evidence" value="ECO:0007669"/>
    <property type="project" value="UniProtKB-KW"/>
</dbReference>
<dbReference type="GO" id="GO:0046933">
    <property type="term" value="F:proton-transporting ATP synthase activity, rotational mechanism"/>
    <property type="evidence" value="ECO:0007669"/>
    <property type="project" value="UniProtKB-UniRule"/>
</dbReference>
<comment type="subunit">
    <text evidence="10">F-type ATPases have 2 components, CF(1) - the catalytic core - and CF(0) - the membrane proton channel. CF(1) has five subunits: alpha(3), beta(3), gamma(1), delta(1), epsilon(1). CF(0) has three main subunits: a, b and c.</text>
</comment>
<name>A0A0G0WWT9_9BACT</name>
<evidence type="ECO:0000256" key="6">
    <source>
        <dbReference type="ARBA" id="ARBA00023065"/>
    </source>
</evidence>
<dbReference type="PATRIC" id="fig|1618734.3.peg.33"/>
<dbReference type="AlphaFoldDB" id="A0A0G0WWT9"/>
<comment type="caution">
    <text evidence="11">The sequence shown here is derived from an EMBL/GenBank/DDBJ whole genome shotgun (WGS) entry which is preliminary data.</text>
</comment>
<evidence type="ECO:0000256" key="9">
    <source>
        <dbReference type="ARBA" id="ARBA00023310"/>
    </source>
</evidence>
<keyword evidence="6 10" id="KW-0406">Ion transport</keyword>
<comment type="subcellular location">
    <subcellularLocation>
        <location evidence="10">Cell membrane</location>
        <topology evidence="10">Peripheral membrane protein</topology>
    </subcellularLocation>
    <subcellularLocation>
        <location evidence="2">Membrane</location>
        <topology evidence="2">Peripheral membrane protein</topology>
    </subcellularLocation>
</comment>
<keyword evidence="7 10" id="KW-0472">Membrane</keyword>
<dbReference type="EMBL" id="LBZW01000001">
    <property type="protein sequence ID" value="KKR79872.1"/>
    <property type="molecule type" value="Genomic_DNA"/>
</dbReference>
<evidence type="ECO:0000256" key="7">
    <source>
        <dbReference type="ARBA" id="ARBA00023136"/>
    </source>
</evidence>
<dbReference type="PANTHER" id="PTHR11693">
    <property type="entry name" value="ATP SYNTHASE GAMMA CHAIN"/>
    <property type="match status" value="1"/>
</dbReference>
<proteinExistence type="inferred from homology"/>
<evidence type="ECO:0000256" key="5">
    <source>
        <dbReference type="ARBA" id="ARBA00022781"/>
    </source>
</evidence>
<evidence type="ECO:0000256" key="2">
    <source>
        <dbReference type="ARBA" id="ARBA00004170"/>
    </source>
</evidence>
<protein>
    <recommendedName>
        <fullName evidence="10">ATP synthase gamma chain</fullName>
    </recommendedName>
    <alternativeName>
        <fullName evidence="10">ATP synthase F1 sector gamma subunit</fullName>
    </alternativeName>
    <alternativeName>
        <fullName evidence="10">F-ATPase gamma subunit</fullName>
    </alternativeName>
</protein>
<dbReference type="PANTHER" id="PTHR11693:SF22">
    <property type="entry name" value="ATP SYNTHASE SUBUNIT GAMMA, MITOCHONDRIAL"/>
    <property type="match status" value="1"/>
</dbReference>
<keyword evidence="4 10" id="KW-0813">Transport</keyword>
<evidence type="ECO:0000256" key="3">
    <source>
        <dbReference type="ARBA" id="ARBA00007681"/>
    </source>
</evidence>
<dbReference type="HAMAP" id="MF_00815">
    <property type="entry name" value="ATP_synth_gamma_bact"/>
    <property type="match status" value="1"/>
</dbReference>
<keyword evidence="9 10" id="KW-0066">ATP synthesis</keyword>
<dbReference type="GO" id="GO:0005524">
    <property type="term" value="F:ATP binding"/>
    <property type="evidence" value="ECO:0007669"/>
    <property type="project" value="UniProtKB-UniRule"/>
</dbReference>
<comment type="function">
    <text evidence="1 10">Produces ATP from ADP in the presence of a proton gradient across the membrane. The gamma chain is believed to be important in regulating ATPase activity and the flow of protons through the CF(0) complex.</text>
</comment>
<sequence>MTGTKEIKRRIKSVKNTKKITKAMELVAASKMKRAVSKTLASRVYANYSWELLTSVSAKLEEVTHPFFTPARNATHSVAGGENKTGKTLIVLITSNRGLCGAYNSQVIKKTILKLKSLENEEVDFITLGKKGDGTMRRVGQNIVASFIELPDIISLSDITAVSNFLTSEYKIGNYKKVYVAYTDFVSALTQKAQIRKLLPVSKEELKEVIDGLDSPKALLLENPQSKALGSTYLFEGDINKLIETLAEKLVKMQIYQMLLESNASEQSSRMLSMKNAGDAAGEMINDLTLVFNKARQANITREISEISAGMASVS</sequence>
<evidence type="ECO:0000313" key="11">
    <source>
        <dbReference type="EMBL" id="KKR79872.1"/>
    </source>
</evidence>
<dbReference type="GO" id="GO:0005886">
    <property type="term" value="C:plasma membrane"/>
    <property type="evidence" value="ECO:0007669"/>
    <property type="project" value="UniProtKB-SubCell"/>
</dbReference>
<dbReference type="SUPFAM" id="SSF52943">
    <property type="entry name" value="ATP synthase (F1-ATPase), gamma subunit"/>
    <property type="match status" value="1"/>
</dbReference>
<organism evidence="11 12">
    <name type="scientific">Candidatus Nomurabacteria bacterium GW2011_GWA2_40_9</name>
    <dbReference type="NCBI Taxonomy" id="1618734"/>
    <lineage>
        <taxon>Bacteria</taxon>
        <taxon>Candidatus Nomuraibacteriota</taxon>
    </lineage>
</organism>
<keyword evidence="8 10" id="KW-0139">CF(1)</keyword>
<evidence type="ECO:0000256" key="1">
    <source>
        <dbReference type="ARBA" id="ARBA00003456"/>
    </source>
</evidence>
<keyword evidence="5 10" id="KW-0375">Hydrogen ion transport</keyword>
<keyword evidence="10" id="KW-1003">Cell membrane</keyword>
<evidence type="ECO:0000256" key="4">
    <source>
        <dbReference type="ARBA" id="ARBA00022448"/>
    </source>
</evidence>
<dbReference type="Pfam" id="PF00231">
    <property type="entry name" value="ATP-synt"/>
    <property type="match status" value="1"/>
</dbReference>
<dbReference type="PRINTS" id="PR00126">
    <property type="entry name" value="ATPASEGAMMA"/>
</dbReference>
<evidence type="ECO:0000256" key="8">
    <source>
        <dbReference type="ARBA" id="ARBA00023196"/>
    </source>
</evidence>
<gene>
    <name evidence="10" type="primary">atpG</name>
    <name evidence="11" type="ORF">UU24_C0001G0031</name>
</gene>
<dbReference type="GO" id="GO:0042777">
    <property type="term" value="P:proton motive force-driven plasma membrane ATP synthesis"/>
    <property type="evidence" value="ECO:0007669"/>
    <property type="project" value="UniProtKB-UniRule"/>
</dbReference>
<reference evidence="11 12" key="1">
    <citation type="journal article" date="2015" name="Nature">
        <title>rRNA introns, odd ribosomes, and small enigmatic genomes across a large radiation of phyla.</title>
        <authorList>
            <person name="Brown C.T."/>
            <person name="Hug L.A."/>
            <person name="Thomas B.C."/>
            <person name="Sharon I."/>
            <person name="Castelle C.J."/>
            <person name="Singh A."/>
            <person name="Wilkins M.J."/>
            <person name="Williams K.H."/>
            <person name="Banfield J.F."/>
        </authorList>
    </citation>
    <scope>NUCLEOTIDE SEQUENCE [LARGE SCALE GENOMIC DNA]</scope>
</reference>